<dbReference type="SUPFAM" id="SSF48371">
    <property type="entry name" value="ARM repeat"/>
    <property type="match status" value="1"/>
</dbReference>
<dbReference type="Proteomes" id="UP000076532">
    <property type="component" value="Unassembled WGS sequence"/>
</dbReference>
<accession>A0A167UNC9</accession>
<dbReference type="InterPro" id="IPR016024">
    <property type="entry name" value="ARM-type_fold"/>
</dbReference>
<gene>
    <name evidence="1" type="ORF">FIBSPDRAFT_425269</name>
</gene>
<dbReference type="EMBL" id="KV417958">
    <property type="protein sequence ID" value="KZP04119.1"/>
    <property type="molecule type" value="Genomic_DNA"/>
</dbReference>
<reference evidence="1 2" key="1">
    <citation type="journal article" date="2016" name="Mol. Biol. Evol.">
        <title>Comparative Genomics of Early-Diverging Mushroom-Forming Fungi Provides Insights into the Origins of Lignocellulose Decay Capabilities.</title>
        <authorList>
            <person name="Nagy L.G."/>
            <person name="Riley R."/>
            <person name="Tritt A."/>
            <person name="Adam C."/>
            <person name="Daum C."/>
            <person name="Floudas D."/>
            <person name="Sun H."/>
            <person name="Yadav J.S."/>
            <person name="Pangilinan J."/>
            <person name="Larsson K.H."/>
            <person name="Matsuura K."/>
            <person name="Barry K."/>
            <person name="Labutti K."/>
            <person name="Kuo R."/>
            <person name="Ohm R.A."/>
            <person name="Bhattacharya S.S."/>
            <person name="Shirouzu T."/>
            <person name="Yoshinaga Y."/>
            <person name="Martin F.M."/>
            <person name="Grigoriev I.V."/>
            <person name="Hibbett D.S."/>
        </authorList>
    </citation>
    <scope>NUCLEOTIDE SEQUENCE [LARGE SCALE GENOMIC DNA]</scope>
    <source>
        <strain evidence="1 2">CBS 109695</strain>
    </source>
</reference>
<evidence type="ECO:0000313" key="1">
    <source>
        <dbReference type="EMBL" id="KZP04119.1"/>
    </source>
</evidence>
<sequence>MVTRKVPERLFELLKAGEENFVKSSRLNALCKFSAHADLRPALLEMRIVPFLVKRAGQKDKHKRKACLTALITLAERDMMPEEVLDAGFIKILIKQLGDENTDRDAQSTLVSLCTDDGFRSHIIKADFLKILVHRLGKKKYFDNAQFSLEALIRHEDVREALLKKLPFISTLENAITKGGVMLDDLGDAMFSFCSKHADIHEAIMQSKFVEIILGNAQKGTVWGLELMDGGLVAILNDIARLGFLFALTYLPGILSCTGKHDDMREPMLASDIVFWLATRMRYVSISSVVFKENQFHTKIDAQFEQYGFDIDELDPVPLSLSRILRSGHENIHMVRSFLAMTATHPRGFRRMLKYGASDDW</sequence>
<dbReference type="AlphaFoldDB" id="A0A167UNC9"/>
<keyword evidence="2" id="KW-1185">Reference proteome</keyword>
<organism evidence="1 2">
    <name type="scientific">Athelia psychrophila</name>
    <dbReference type="NCBI Taxonomy" id="1759441"/>
    <lineage>
        <taxon>Eukaryota</taxon>
        <taxon>Fungi</taxon>
        <taxon>Dikarya</taxon>
        <taxon>Basidiomycota</taxon>
        <taxon>Agaricomycotina</taxon>
        <taxon>Agaricomycetes</taxon>
        <taxon>Agaricomycetidae</taxon>
        <taxon>Atheliales</taxon>
        <taxon>Atheliaceae</taxon>
        <taxon>Athelia</taxon>
    </lineage>
</organism>
<dbReference type="InterPro" id="IPR011989">
    <property type="entry name" value="ARM-like"/>
</dbReference>
<evidence type="ECO:0008006" key="3">
    <source>
        <dbReference type="Google" id="ProtNLM"/>
    </source>
</evidence>
<protein>
    <recommendedName>
        <fullName evidence="3">ARM repeat-containing protein</fullName>
    </recommendedName>
</protein>
<proteinExistence type="predicted"/>
<evidence type="ECO:0000313" key="2">
    <source>
        <dbReference type="Proteomes" id="UP000076532"/>
    </source>
</evidence>
<dbReference type="Gene3D" id="1.25.10.10">
    <property type="entry name" value="Leucine-rich Repeat Variant"/>
    <property type="match status" value="1"/>
</dbReference>
<name>A0A167UNC9_9AGAM</name>